<proteinExistence type="evidence at transcript level"/>
<dbReference type="AlphaFoldDB" id="Q5DFW6"/>
<reference evidence="1" key="1">
    <citation type="submission" date="2004-11" db="EMBL/GenBank/DDBJ databases">
        <title>The full-length cDNA sequences of Schistosoma japonicum genes.</title>
        <authorList>
            <person name="Han Z."/>
        </authorList>
    </citation>
    <scope>NUCLEOTIDE SEQUENCE</scope>
</reference>
<name>Q5DFW6_SCHJA</name>
<sequence>MNITIIHLSETKFISSWNTTLLMPNSIECSCEVIHTHKYFILLFNQSSIIYQGDPIINLNTMNIIAKFIPTNESLISLKLAYNKWMNIFNSTYDDSINLDEIFGYNCQRLSLILRYVITKLLN</sequence>
<organism evidence="1">
    <name type="scientific">Schistosoma japonicum</name>
    <name type="common">Blood fluke</name>
    <dbReference type="NCBI Taxonomy" id="6182"/>
    <lineage>
        <taxon>Eukaryota</taxon>
        <taxon>Metazoa</taxon>
        <taxon>Spiralia</taxon>
        <taxon>Lophotrochozoa</taxon>
        <taxon>Platyhelminthes</taxon>
        <taxon>Trematoda</taxon>
        <taxon>Digenea</taxon>
        <taxon>Strigeidida</taxon>
        <taxon>Schistosomatoidea</taxon>
        <taxon>Schistosomatidae</taxon>
        <taxon>Schistosoma</taxon>
    </lineage>
</organism>
<dbReference type="EMBL" id="AY813558">
    <property type="protein sequence ID" value="AAW25290.1"/>
    <property type="molecule type" value="mRNA"/>
</dbReference>
<accession>Q5DFW6</accession>
<protein>
    <submittedName>
        <fullName evidence="1">SJCHGC03383 protein</fullName>
    </submittedName>
</protein>
<evidence type="ECO:0000313" key="1">
    <source>
        <dbReference type="EMBL" id="AAW25290.1"/>
    </source>
</evidence>
<reference evidence="1" key="2">
    <citation type="journal article" date="2006" name="PLoS Pathog.">
        <title>New perspectives on host-parasite interplay by comparative transcriptomic and proteomic analyses of Schistosoma japonicum.</title>
        <authorList>
            <person name="Liu F."/>
            <person name="Lu J."/>
            <person name="Hu W."/>
            <person name="Wang S.Y."/>
            <person name="Cui S.J."/>
            <person name="Chi M."/>
            <person name="Yan Q."/>
            <person name="Wang X.R."/>
            <person name="Song H.D."/>
            <person name="Xu X.N."/>
            <person name="Wang J.J."/>
            <person name="Zhang X.L."/>
            <person name="Zhang X."/>
            <person name="Wang Z.Q."/>
            <person name="Xue C.L."/>
            <person name="Brindley P.J."/>
            <person name="McManus D.P."/>
            <person name="Yang P.Y."/>
            <person name="Feng Z."/>
            <person name="Chen Z."/>
            <person name="Han Z.G."/>
        </authorList>
    </citation>
    <scope>NUCLEOTIDE SEQUENCE</scope>
</reference>